<evidence type="ECO:0000313" key="1">
    <source>
        <dbReference type="EMBL" id="KAI3804067.1"/>
    </source>
</evidence>
<proteinExistence type="predicted"/>
<organism evidence="1 2">
    <name type="scientific">Smallanthus sonchifolius</name>
    <dbReference type="NCBI Taxonomy" id="185202"/>
    <lineage>
        <taxon>Eukaryota</taxon>
        <taxon>Viridiplantae</taxon>
        <taxon>Streptophyta</taxon>
        <taxon>Embryophyta</taxon>
        <taxon>Tracheophyta</taxon>
        <taxon>Spermatophyta</taxon>
        <taxon>Magnoliopsida</taxon>
        <taxon>eudicotyledons</taxon>
        <taxon>Gunneridae</taxon>
        <taxon>Pentapetalae</taxon>
        <taxon>asterids</taxon>
        <taxon>campanulids</taxon>
        <taxon>Asterales</taxon>
        <taxon>Asteraceae</taxon>
        <taxon>Asteroideae</taxon>
        <taxon>Heliantheae alliance</taxon>
        <taxon>Millerieae</taxon>
        <taxon>Smallanthus</taxon>
    </lineage>
</organism>
<protein>
    <submittedName>
        <fullName evidence="1">Uncharacterized protein</fullName>
    </submittedName>
</protein>
<reference evidence="2" key="1">
    <citation type="journal article" date="2022" name="Mol. Ecol. Resour.">
        <title>The genomes of chicory, endive, great burdock and yacon provide insights into Asteraceae palaeo-polyploidization history and plant inulin production.</title>
        <authorList>
            <person name="Fan W."/>
            <person name="Wang S."/>
            <person name="Wang H."/>
            <person name="Wang A."/>
            <person name="Jiang F."/>
            <person name="Liu H."/>
            <person name="Zhao H."/>
            <person name="Xu D."/>
            <person name="Zhang Y."/>
        </authorList>
    </citation>
    <scope>NUCLEOTIDE SEQUENCE [LARGE SCALE GENOMIC DNA]</scope>
    <source>
        <strain evidence="2">cv. Yunnan</strain>
    </source>
</reference>
<accession>A0ACB9I7L3</accession>
<evidence type="ECO:0000313" key="2">
    <source>
        <dbReference type="Proteomes" id="UP001056120"/>
    </source>
</evidence>
<keyword evidence="2" id="KW-1185">Reference proteome</keyword>
<sequence>MMKVDSISDLGLSSVVPPYPSEKITIFVKGTPGYIDPHYRKYKKCSSKTDVYAFGVVLLELLTGIHVTSGRIIPDPDVTDLANWIQRQITDDQTLKKIIDPNVYYEIHPNCRKSFAKLTCKTLQNDPRKRPTMSTVVAQLEEALALQTGTYPSSSKTDVDLHYHFNTRPSETSETHDISVESRPTSRLQSTTTESDVDFNIFSSYESSEKRDVLDQSRPTGRLRSPAPEMKTFQSRNGALTIPRAEDVLPKTLIGFIQKKREVAAWT</sequence>
<dbReference type="Proteomes" id="UP001056120">
    <property type="component" value="Linkage Group LG10"/>
</dbReference>
<comment type="caution">
    <text evidence="1">The sequence shown here is derived from an EMBL/GenBank/DDBJ whole genome shotgun (WGS) entry which is preliminary data.</text>
</comment>
<reference evidence="1 2" key="2">
    <citation type="journal article" date="2022" name="Mol. Ecol. Resour.">
        <title>The genomes of chicory, endive, great burdock and yacon provide insights into Asteraceae paleo-polyploidization history and plant inulin production.</title>
        <authorList>
            <person name="Fan W."/>
            <person name="Wang S."/>
            <person name="Wang H."/>
            <person name="Wang A."/>
            <person name="Jiang F."/>
            <person name="Liu H."/>
            <person name="Zhao H."/>
            <person name="Xu D."/>
            <person name="Zhang Y."/>
        </authorList>
    </citation>
    <scope>NUCLEOTIDE SEQUENCE [LARGE SCALE GENOMIC DNA]</scope>
    <source>
        <strain evidence="2">cv. Yunnan</strain>
        <tissue evidence="1">Leaves</tissue>
    </source>
</reference>
<name>A0ACB9I7L3_9ASTR</name>
<dbReference type="EMBL" id="CM042027">
    <property type="protein sequence ID" value="KAI3804067.1"/>
    <property type="molecule type" value="Genomic_DNA"/>
</dbReference>
<gene>
    <name evidence="1" type="ORF">L1987_32236</name>
</gene>